<name>A0A9P0VDI5_9CAUD</name>
<dbReference type="Proteomes" id="UP001154314">
    <property type="component" value="Chromosome"/>
</dbReference>
<accession>A0A9P0VDI5</accession>
<keyword evidence="3" id="KW-1185">Reference proteome</keyword>
<sequence length="108" mass="12169">MSHPKHMTHKFNVSFDLKTVVPLEGAEAALQKIVAHHKENVENKVPVTKQTVFAGLVAEAYETKGIEAAVVELMRFNLREMLKDELSSLFHNTEIKTMSPVTIKVVRD</sequence>
<reference evidence="1" key="1">
    <citation type="submission" date="2023-04" db="EMBL/GenBank/DDBJ databases">
        <authorList>
            <person name="Kelly A."/>
        </authorList>
    </citation>
    <scope>NUCLEOTIDE SEQUENCE</scope>
</reference>
<evidence type="ECO:0000313" key="2">
    <source>
        <dbReference type="EMBL" id="CAI9888944.1"/>
    </source>
</evidence>
<protein>
    <recommendedName>
        <fullName evidence="4">HNS binding protein</fullName>
    </recommendedName>
</protein>
<evidence type="ECO:0000313" key="1">
    <source>
        <dbReference type="EMBL" id="CAH6421980.1"/>
    </source>
</evidence>
<dbReference type="EMBL" id="OW991346">
    <property type="protein sequence ID" value="CAI9888944.1"/>
    <property type="molecule type" value="Genomic_DNA"/>
</dbReference>
<gene>
    <name evidence="2" type="ORF">BAMTRB_021</name>
    <name evidence="1" type="ORF">BAMTRB_046</name>
</gene>
<evidence type="ECO:0008006" key="4">
    <source>
        <dbReference type="Google" id="ProtNLM"/>
    </source>
</evidence>
<evidence type="ECO:0000313" key="3">
    <source>
        <dbReference type="Proteomes" id="UP001154314"/>
    </source>
</evidence>
<dbReference type="EMBL" id="OW991346">
    <property type="protein sequence ID" value="CAH6421980.1"/>
    <property type="molecule type" value="Genomic_DNA"/>
</dbReference>
<organism evidence="1 3">
    <name type="scientific">Escherichia phage vB_Eco_Bam</name>
    <dbReference type="NCBI Taxonomy" id="2898833"/>
    <lineage>
        <taxon>Viruses</taxon>
        <taxon>Duplodnaviria</taxon>
        <taxon>Heunggongvirae</taxon>
        <taxon>Uroviricota</taxon>
        <taxon>Caudoviricetes</taxon>
        <taxon>Autographivirales</taxon>
        <taxon>Autotranscriptaviridae</taxon>
        <taxon>Studiervirinae</taxon>
        <taxon>Bamvirus</taxon>
        <taxon>Bamvirus bam</taxon>
    </lineage>
</organism>
<proteinExistence type="predicted"/>